<gene>
    <name evidence="1" type="ORF">GA0070623_3062</name>
</gene>
<reference evidence="2" key="1">
    <citation type="submission" date="2016-06" db="EMBL/GenBank/DDBJ databases">
        <authorList>
            <person name="Varghese N."/>
            <person name="Submissions Spin"/>
        </authorList>
    </citation>
    <scope>NUCLEOTIDE SEQUENCE [LARGE SCALE GENOMIC DNA]</scope>
    <source>
        <strain evidence="2">DSM 44983</strain>
    </source>
</reference>
<organism evidence="1 2">
    <name type="scientific">Micromonospora rifamycinica</name>
    <dbReference type="NCBI Taxonomy" id="291594"/>
    <lineage>
        <taxon>Bacteria</taxon>
        <taxon>Bacillati</taxon>
        <taxon>Actinomycetota</taxon>
        <taxon>Actinomycetes</taxon>
        <taxon>Micromonosporales</taxon>
        <taxon>Micromonosporaceae</taxon>
        <taxon>Micromonospora</taxon>
    </lineage>
</organism>
<dbReference type="RefSeq" id="WP_067313419.1">
    <property type="nucleotide sequence ID" value="NZ_LRMV01000158.1"/>
</dbReference>
<dbReference type="AlphaFoldDB" id="A0A109IGZ9"/>
<name>A0A109IGZ9_9ACTN</name>
<accession>A0A109IGZ9</accession>
<sequence>MTWRDTYWDDATQSPDYFRSVEFATVLDGDYGTRMFGQWIEQLHPNRHDLIRSLEYLLVTYRYGDDVRATLDTFERQLPRPWDDWAMATALAETARRYPDVPLELRNDDDFAVLAELLGDDEQLFALWREEVQQAAVMALSAPEVIPAFVASCQDLAEEAHGYDNGKEEVSDREDDQISFDESNLDWQVGYAESDDDEPVAATGTQKSVRFAEPLVEGEDAPGWQGGQFKVGVAFTLNPEANSNLAGLHSWAQTQALVSPWGVDVDELATMINTAMNGMPKMYRDDRVTIHAFPQYVAITVTIDSALNAHNTGIIATLTEEGAYTHYVQFKDLVMFYTDESDMDTPIYNVLKTFGDPWAGGTAESYVVRHGRGRKAYFTVDPVKTSHEQSVAAVVRRCSGGLDVRVLSARPQ</sequence>
<dbReference type="OrthoDB" id="3399108at2"/>
<keyword evidence="2" id="KW-1185">Reference proteome</keyword>
<protein>
    <submittedName>
        <fullName evidence="1">Uncharacterized protein</fullName>
    </submittedName>
</protein>
<proteinExistence type="predicted"/>
<evidence type="ECO:0000313" key="1">
    <source>
        <dbReference type="EMBL" id="SCG64501.1"/>
    </source>
</evidence>
<dbReference type="Proteomes" id="UP000198226">
    <property type="component" value="Chromosome I"/>
</dbReference>
<evidence type="ECO:0000313" key="2">
    <source>
        <dbReference type="Proteomes" id="UP000198226"/>
    </source>
</evidence>
<dbReference type="EMBL" id="LT607752">
    <property type="protein sequence ID" value="SCG64501.1"/>
    <property type="molecule type" value="Genomic_DNA"/>
</dbReference>